<dbReference type="Proteomes" id="UP001382904">
    <property type="component" value="Unassembled WGS sequence"/>
</dbReference>
<dbReference type="PANTHER" id="PTHR43245">
    <property type="entry name" value="BIFUNCTIONAL POLYMYXIN RESISTANCE PROTEIN ARNA"/>
    <property type="match status" value="1"/>
</dbReference>
<evidence type="ECO:0000313" key="2">
    <source>
        <dbReference type="EMBL" id="MEJ8641172.1"/>
    </source>
</evidence>
<feature type="domain" description="NAD-dependent epimerase/dehydratase" evidence="1">
    <location>
        <begin position="15"/>
        <end position="252"/>
    </location>
</feature>
<dbReference type="InterPro" id="IPR036291">
    <property type="entry name" value="NAD(P)-bd_dom_sf"/>
</dbReference>
<dbReference type="PANTHER" id="PTHR43245:SF13">
    <property type="entry name" value="UDP-D-APIOSE_UDP-D-XYLOSE SYNTHASE 2"/>
    <property type="match status" value="1"/>
</dbReference>
<reference evidence="2 3" key="1">
    <citation type="submission" date="2024-03" db="EMBL/GenBank/DDBJ databases">
        <title>Novel Streptomyces species of biotechnological and ecological value are a feature of Machair soil.</title>
        <authorList>
            <person name="Prole J.R."/>
            <person name="Goodfellow M."/>
            <person name="Allenby N."/>
            <person name="Ward A.C."/>
        </authorList>
    </citation>
    <scope>NUCLEOTIDE SEQUENCE [LARGE SCALE GENOMIC DNA]</scope>
    <source>
        <strain evidence="2 3">MS1.HAVA.3</strain>
    </source>
</reference>
<comment type="caution">
    <text evidence="2">The sequence shown here is derived from an EMBL/GenBank/DDBJ whole genome shotgun (WGS) entry which is preliminary data.</text>
</comment>
<dbReference type="SUPFAM" id="SSF51735">
    <property type="entry name" value="NAD(P)-binding Rossmann-fold domains"/>
    <property type="match status" value="1"/>
</dbReference>
<proteinExistence type="predicted"/>
<keyword evidence="3" id="KW-1185">Reference proteome</keyword>
<protein>
    <submittedName>
        <fullName evidence="2">NAD-dependent epimerase/dehydratase family protein</fullName>
    </submittedName>
</protein>
<dbReference type="Gene3D" id="3.40.50.720">
    <property type="entry name" value="NAD(P)-binding Rossmann-like Domain"/>
    <property type="match status" value="1"/>
</dbReference>
<dbReference type="InterPro" id="IPR050177">
    <property type="entry name" value="Lipid_A_modif_metabolic_enz"/>
</dbReference>
<dbReference type="Pfam" id="PF01370">
    <property type="entry name" value="Epimerase"/>
    <property type="match status" value="1"/>
</dbReference>
<name>A0ABU8TZW3_9ACTN</name>
<dbReference type="PRINTS" id="PR01713">
    <property type="entry name" value="NUCEPIMERASE"/>
</dbReference>
<evidence type="ECO:0000313" key="3">
    <source>
        <dbReference type="Proteomes" id="UP001382904"/>
    </source>
</evidence>
<sequence>MEQWANQRPALARAVVTGAAGFIGSHLVESLLADGTTVVGVDRRAPGPDSVAAANLGGVLGDPNFTLITADVRTCPLTAIFRQADAVFHLAALPGVRDSWGERFTEYASCNIFATERVVAACEDARVPRLVYASSSSIYGTSSHATREVIAPNPASPYAVSKLAGEQLCLAHAGRARSELTAVALRLFTVYGPRQRPDMLIGRALTAALGGPELTLYGDGSHTRDFTYVGDVVRAAIAAATRRIGTTVLNVGAGVSTSVLDVLSAVEELTGHAVPVTRLPAQAGDVDATLADRSQAAALLDWAPRTTLIQGIAHQLSYLTADSLRP</sequence>
<organism evidence="2 3">
    <name type="scientific">Streptomyces caledonius</name>
    <dbReference type="NCBI Taxonomy" id="3134107"/>
    <lineage>
        <taxon>Bacteria</taxon>
        <taxon>Bacillati</taxon>
        <taxon>Actinomycetota</taxon>
        <taxon>Actinomycetes</taxon>
        <taxon>Kitasatosporales</taxon>
        <taxon>Streptomycetaceae</taxon>
        <taxon>Streptomyces</taxon>
    </lineage>
</organism>
<accession>A0ABU8TZW3</accession>
<evidence type="ECO:0000259" key="1">
    <source>
        <dbReference type="Pfam" id="PF01370"/>
    </source>
</evidence>
<dbReference type="EMBL" id="JBBKAM010000002">
    <property type="protein sequence ID" value="MEJ8641172.1"/>
    <property type="molecule type" value="Genomic_DNA"/>
</dbReference>
<gene>
    <name evidence="2" type="ORF">WKI68_06135</name>
</gene>
<dbReference type="InterPro" id="IPR001509">
    <property type="entry name" value="Epimerase_deHydtase"/>
</dbReference>